<dbReference type="InterPro" id="IPR020471">
    <property type="entry name" value="AKR"/>
</dbReference>
<dbReference type="AlphaFoldDB" id="A0A8H3BVA8"/>
<evidence type="ECO:0000256" key="1">
    <source>
        <dbReference type="ARBA" id="ARBA00023002"/>
    </source>
</evidence>
<dbReference type="GO" id="GO:0016491">
    <property type="term" value="F:oxidoreductase activity"/>
    <property type="evidence" value="ECO:0007669"/>
    <property type="project" value="UniProtKB-KW"/>
</dbReference>
<dbReference type="GO" id="GO:0005737">
    <property type="term" value="C:cytoplasm"/>
    <property type="evidence" value="ECO:0007669"/>
    <property type="project" value="TreeGrafter"/>
</dbReference>
<dbReference type="InterPro" id="IPR050791">
    <property type="entry name" value="Aldo-Keto_reductase"/>
</dbReference>
<evidence type="ECO:0000313" key="4">
    <source>
        <dbReference type="EMBL" id="KAF8686462.1"/>
    </source>
</evidence>
<dbReference type="PANTHER" id="PTHR43625">
    <property type="entry name" value="AFLATOXIN B1 ALDEHYDE REDUCTASE"/>
    <property type="match status" value="1"/>
</dbReference>
<reference evidence="4" key="1">
    <citation type="submission" date="2020-09" db="EMBL/GenBank/DDBJ databases">
        <title>Comparative genome analyses of four rice-infecting Rhizoctonia solani isolates reveal extensive enrichment of homogalacturonan modification genes.</title>
        <authorList>
            <person name="Lee D.-Y."/>
            <person name="Jeon J."/>
            <person name="Kim K.-T."/>
            <person name="Cheong K."/>
            <person name="Song H."/>
            <person name="Choi G."/>
            <person name="Ko J."/>
            <person name="Opiyo S.O."/>
            <person name="Zuo S."/>
            <person name="Madhav S."/>
            <person name="Lee Y.-H."/>
            <person name="Wang G.-L."/>
        </authorList>
    </citation>
    <scope>NUCLEOTIDE SEQUENCE</scope>
    <source>
        <strain evidence="4">AG1-IA YN-7</strain>
    </source>
</reference>
<evidence type="ECO:0000259" key="2">
    <source>
        <dbReference type="Pfam" id="PF00248"/>
    </source>
</evidence>
<dbReference type="EMBL" id="JACYCC010000010">
    <property type="protein sequence ID" value="KAF8686462.1"/>
    <property type="molecule type" value="Genomic_DNA"/>
</dbReference>
<dbReference type="PANTHER" id="PTHR43625:SF40">
    <property type="entry name" value="ALDO-KETO REDUCTASE YAKC [NADP(+)]"/>
    <property type="match status" value="1"/>
</dbReference>
<dbReference type="EMBL" id="CAJMWR010003643">
    <property type="protein sequence ID" value="CAE6465069.1"/>
    <property type="molecule type" value="Genomic_DNA"/>
</dbReference>
<dbReference type="InterPro" id="IPR023210">
    <property type="entry name" value="NADP_OxRdtase_dom"/>
</dbReference>
<dbReference type="PRINTS" id="PR00069">
    <property type="entry name" value="ALDKETRDTASE"/>
</dbReference>
<feature type="domain" description="NADP-dependent oxidoreductase" evidence="2">
    <location>
        <begin position="19"/>
        <end position="308"/>
    </location>
</feature>
<keyword evidence="1" id="KW-0560">Oxidoreductase</keyword>
<dbReference type="Proteomes" id="UP000650582">
    <property type="component" value="Unassembled WGS sequence"/>
</dbReference>
<dbReference type="Gene3D" id="3.20.20.100">
    <property type="entry name" value="NADP-dependent oxidoreductase domain"/>
    <property type="match status" value="1"/>
</dbReference>
<comment type="caution">
    <text evidence="3">The sequence shown here is derived from an EMBL/GenBank/DDBJ whole genome shotgun (WGS) entry which is preliminary data.</text>
</comment>
<evidence type="ECO:0000313" key="3">
    <source>
        <dbReference type="EMBL" id="CAE6465069.1"/>
    </source>
</evidence>
<accession>A0A8H3BVA8</accession>
<gene>
    <name evidence="3" type="ORF">RDB_LOCUS108504</name>
    <name evidence="4" type="ORF">RHS04_00093</name>
</gene>
<dbReference type="Pfam" id="PF00248">
    <property type="entry name" value="Aldo_ket_red"/>
    <property type="match status" value="1"/>
</dbReference>
<sequence length="336" mass="36974">MSTSTLPTRRIGNDDVTALGFGAMGIGGLDYGAPGDDETRFKVLDKLVELGCTNWDTADIYGDSEALIGKWFKRTGKRDQIFLASKFAITPEGPNGTPEYMNQQLAQSLERLGVDTIDLYYVHRIDSKTPIETTINALVEQVKAGKIRYIGLSEPSPTTLRRAHKVHPISAIQVEYSPFVLDIEQKGHLLETARELGVTVVAYSPLGRGLLAGQITSHADIPDYDMRKGIPKYSEANFPKIISLINKIKDIGSKHNATSGQITLAFMLAQGDDIIPIPGTKKIKYAEENIGALRVKLTPGDIKDIRQAILETELTGDQYPSAYMHFLYADTPEPTH</sequence>
<dbReference type="SUPFAM" id="SSF51430">
    <property type="entry name" value="NAD(P)-linked oxidoreductase"/>
    <property type="match status" value="1"/>
</dbReference>
<reference evidence="3" key="2">
    <citation type="submission" date="2021-01" db="EMBL/GenBank/DDBJ databases">
        <authorList>
            <person name="Kaushik A."/>
        </authorList>
    </citation>
    <scope>NUCLEOTIDE SEQUENCE</scope>
    <source>
        <strain evidence="3">AG1-1A</strain>
    </source>
</reference>
<proteinExistence type="predicted"/>
<name>A0A8H3BVA8_9AGAM</name>
<dbReference type="Proteomes" id="UP000663840">
    <property type="component" value="Unassembled WGS sequence"/>
</dbReference>
<dbReference type="InterPro" id="IPR036812">
    <property type="entry name" value="NAD(P)_OxRdtase_dom_sf"/>
</dbReference>
<organism evidence="3 5">
    <name type="scientific">Rhizoctonia solani</name>
    <dbReference type="NCBI Taxonomy" id="456999"/>
    <lineage>
        <taxon>Eukaryota</taxon>
        <taxon>Fungi</taxon>
        <taxon>Dikarya</taxon>
        <taxon>Basidiomycota</taxon>
        <taxon>Agaricomycotina</taxon>
        <taxon>Agaricomycetes</taxon>
        <taxon>Cantharellales</taxon>
        <taxon>Ceratobasidiaceae</taxon>
        <taxon>Rhizoctonia</taxon>
    </lineage>
</organism>
<protein>
    <submittedName>
        <fullName evidence="4">Aldo kereductase</fullName>
    </submittedName>
</protein>
<evidence type="ECO:0000313" key="5">
    <source>
        <dbReference type="Proteomes" id="UP000663840"/>
    </source>
</evidence>